<dbReference type="GO" id="GO:0005634">
    <property type="term" value="C:nucleus"/>
    <property type="evidence" value="ECO:0007669"/>
    <property type="project" value="TreeGrafter"/>
</dbReference>
<dbReference type="AlphaFoldDB" id="A0AAE1UTV3"/>
<dbReference type="PANTHER" id="PTHR10539">
    <property type="entry name" value="26S PROTEASOME NON-ATPASE REGULATORY SUBUNIT 13"/>
    <property type="match status" value="1"/>
</dbReference>
<keyword evidence="2" id="KW-0175">Coiled coil</keyword>
<dbReference type="GO" id="GO:0006511">
    <property type="term" value="P:ubiquitin-dependent protein catabolic process"/>
    <property type="evidence" value="ECO:0007669"/>
    <property type="project" value="TreeGrafter"/>
</dbReference>
<keyword evidence="5" id="KW-1185">Reference proteome</keyword>
<dbReference type="SMART" id="SM00088">
    <property type="entry name" value="PINT"/>
    <property type="match status" value="1"/>
</dbReference>
<accession>A0AAE1UTV3</accession>
<sequence>MSQSKISAYLQKQQNNVEFSEWFVSFEELYNKRLWHQLTVKLLDFVQLPNANNFNLLELYENFLSDFETKINLLSLVEIVVFIIKTIKDFEKCLQFIQKIKEKVKSNQDAFILCQILIGQLKLANNDLKVNSFLGVKEILSEIEPVIDNQTGITPVHGRYFQLSSNYYQVIGNHCKYYRGTLRYLGCLDYEKESKEDLYAKAFALALAALLGESIFNFGELLQHPIINHLKQKDQWLIDLLEAFNSGDLQKFSDLRPTWSAQPDLASHEIQLRQKISLLSLMELTFKSPNGILTFDEIAAKTFISSNVVELLVMKALSLNLVKGEIDEVEKKVNLNWVQPRVLDKQQINILKLKLEDWSKNIRKVENMLESNAQEIIG</sequence>
<dbReference type="GO" id="GO:0008541">
    <property type="term" value="C:proteasome regulatory particle, lid subcomplex"/>
    <property type="evidence" value="ECO:0007669"/>
    <property type="project" value="TreeGrafter"/>
</dbReference>
<organism evidence="4 5">
    <name type="scientific">Anisodus tanguticus</name>
    <dbReference type="NCBI Taxonomy" id="243964"/>
    <lineage>
        <taxon>Eukaryota</taxon>
        <taxon>Viridiplantae</taxon>
        <taxon>Streptophyta</taxon>
        <taxon>Embryophyta</taxon>
        <taxon>Tracheophyta</taxon>
        <taxon>Spermatophyta</taxon>
        <taxon>Magnoliopsida</taxon>
        <taxon>eudicotyledons</taxon>
        <taxon>Gunneridae</taxon>
        <taxon>Pentapetalae</taxon>
        <taxon>asterids</taxon>
        <taxon>lamiids</taxon>
        <taxon>Solanales</taxon>
        <taxon>Solanaceae</taxon>
        <taxon>Solanoideae</taxon>
        <taxon>Hyoscyameae</taxon>
        <taxon>Anisodus</taxon>
    </lineage>
</organism>
<dbReference type="Proteomes" id="UP001291623">
    <property type="component" value="Unassembled WGS sequence"/>
</dbReference>
<evidence type="ECO:0000259" key="3">
    <source>
        <dbReference type="PROSITE" id="PS50250"/>
    </source>
</evidence>
<dbReference type="GO" id="GO:0005198">
    <property type="term" value="F:structural molecule activity"/>
    <property type="evidence" value="ECO:0007669"/>
    <property type="project" value="TreeGrafter"/>
</dbReference>
<dbReference type="PROSITE" id="PS50250">
    <property type="entry name" value="PCI"/>
    <property type="match status" value="1"/>
</dbReference>
<dbReference type="Pfam" id="PF01399">
    <property type="entry name" value="PCI"/>
    <property type="match status" value="1"/>
</dbReference>
<protein>
    <recommendedName>
        <fullName evidence="3">PCI domain-containing protein</fullName>
    </recommendedName>
</protein>
<dbReference type="EMBL" id="JAVYJV010000048">
    <property type="protein sequence ID" value="KAK4337195.1"/>
    <property type="molecule type" value="Genomic_DNA"/>
</dbReference>
<keyword evidence="1" id="KW-0647">Proteasome</keyword>
<evidence type="ECO:0000256" key="2">
    <source>
        <dbReference type="SAM" id="Coils"/>
    </source>
</evidence>
<name>A0AAE1UTV3_9SOLA</name>
<dbReference type="Pfam" id="PF22037">
    <property type="entry name" value="PSD13_N"/>
    <property type="match status" value="1"/>
</dbReference>
<proteinExistence type="predicted"/>
<reference evidence="4" key="1">
    <citation type="submission" date="2023-12" db="EMBL/GenBank/DDBJ databases">
        <title>Genome assembly of Anisodus tanguticus.</title>
        <authorList>
            <person name="Wang Y.-J."/>
        </authorList>
    </citation>
    <scope>NUCLEOTIDE SEQUENCE</scope>
    <source>
        <strain evidence="4">KB-2021</strain>
        <tissue evidence="4">Leaf</tissue>
    </source>
</reference>
<dbReference type="PANTHER" id="PTHR10539:SF0">
    <property type="entry name" value="26S PROTEASOME NON-ATPASE REGULATORY SUBUNIT 13"/>
    <property type="match status" value="1"/>
</dbReference>
<comment type="caution">
    <text evidence="4">The sequence shown here is derived from an EMBL/GenBank/DDBJ whole genome shotgun (WGS) entry which is preliminary data.</text>
</comment>
<feature type="domain" description="PCI" evidence="3">
    <location>
        <begin position="173"/>
        <end position="340"/>
    </location>
</feature>
<evidence type="ECO:0000256" key="1">
    <source>
        <dbReference type="ARBA" id="ARBA00022942"/>
    </source>
</evidence>
<feature type="coiled-coil region" evidence="2">
    <location>
        <begin position="348"/>
        <end position="375"/>
    </location>
</feature>
<dbReference type="InterPro" id="IPR035298">
    <property type="entry name" value="PSMD13"/>
</dbReference>
<dbReference type="InterPro" id="IPR000717">
    <property type="entry name" value="PCI_dom"/>
</dbReference>
<dbReference type="InterPro" id="IPR054179">
    <property type="entry name" value="PSD13_N"/>
</dbReference>
<evidence type="ECO:0000313" key="4">
    <source>
        <dbReference type="EMBL" id="KAK4337195.1"/>
    </source>
</evidence>
<gene>
    <name evidence="4" type="ORF">RND71_043294</name>
</gene>
<dbReference type="GO" id="GO:0005829">
    <property type="term" value="C:cytosol"/>
    <property type="evidence" value="ECO:0007669"/>
    <property type="project" value="TreeGrafter"/>
</dbReference>
<evidence type="ECO:0000313" key="5">
    <source>
        <dbReference type="Proteomes" id="UP001291623"/>
    </source>
</evidence>